<dbReference type="Gene3D" id="1.20.1420.30">
    <property type="entry name" value="NCX, central ion-binding region"/>
    <property type="match status" value="2"/>
</dbReference>
<dbReference type="GO" id="GO:0016020">
    <property type="term" value="C:membrane"/>
    <property type="evidence" value="ECO:0007669"/>
    <property type="project" value="UniProtKB-SubCell"/>
</dbReference>
<evidence type="ECO:0000256" key="2">
    <source>
        <dbReference type="ARBA" id="ARBA00022448"/>
    </source>
</evidence>
<feature type="transmembrane region" description="Helical" evidence="12">
    <location>
        <begin position="167"/>
        <end position="187"/>
    </location>
</feature>
<comment type="similarity">
    <text evidence="11">Belongs to the Ca(2+):cation antiporter (CaCA) (TC 2.A.19) family. Cation/calcium exchanger (CCX) subfamily.</text>
</comment>
<dbReference type="InterPro" id="IPR044880">
    <property type="entry name" value="NCX_ion-bd_dom_sf"/>
</dbReference>
<dbReference type="GO" id="GO:0015297">
    <property type="term" value="F:antiporter activity"/>
    <property type="evidence" value="ECO:0007669"/>
    <property type="project" value="UniProtKB-KW"/>
</dbReference>
<evidence type="ECO:0000313" key="14">
    <source>
        <dbReference type="EMBL" id="KAK9062290.1"/>
    </source>
</evidence>
<evidence type="ECO:0000256" key="7">
    <source>
        <dbReference type="ARBA" id="ARBA00022989"/>
    </source>
</evidence>
<evidence type="ECO:0000256" key="11">
    <source>
        <dbReference type="ARBA" id="ARBA00038187"/>
    </source>
</evidence>
<feature type="transmembrane region" description="Helical" evidence="12">
    <location>
        <begin position="528"/>
        <end position="548"/>
    </location>
</feature>
<dbReference type="PANTHER" id="PTHR12266">
    <property type="entry name" value="NA+/CA2+ K+ INDEPENDENT EXCHANGER"/>
    <property type="match status" value="1"/>
</dbReference>
<evidence type="ECO:0000256" key="4">
    <source>
        <dbReference type="ARBA" id="ARBA00022538"/>
    </source>
</evidence>
<keyword evidence="3" id="KW-0050">Antiport</keyword>
<keyword evidence="10" id="KW-0739">Sodium transport</keyword>
<evidence type="ECO:0000256" key="5">
    <source>
        <dbReference type="ARBA" id="ARBA00022692"/>
    </source>
</evidence>
<keyword evidence="7 12" id="KW-1133">Transmembrane helix</keyword>
<feature type="domain" description="Sodium/calcium exchanger membrane region" evidence="13">
    <location>
        <begin position="102"/>
        <end position="243"/>
    </location>
</feature>
<keyword evidence="2" id="KW-0813">Transport</keyword>
<keyword evidence="9 12" id="KW-0472">Membrane</keyword>
<feature type="transmembrane region" description="Helical" evidence="12">
    <location>
        <begin position="362"/>
        <end position="382"/>
    </location>
</feature>
<feature type="transmembrane region" description="Helical" evidence="12">
    <location>
        <begin position="94"/>
        <end position="112"/>
    </location>
</feature>
<dbReference type="GO" id="GO:0008324">
    <property type="term" value="F:monoatomic cation transmembrane transporter activity"/>
    <property type="evidence" value="ECO:0007669"/>
    <property type="project" value="TreeGrafter"/>
</dbReference>
<keyword evidence="8" id="KW-0915">Sodium</keyword>
<accession>A0AAP0CSQ8</accession>
<keyword evidence="10" id="KW-0406">Ion transport</keyword>
<evidence type="ECO:0000313" key="15">
    <source>
        <dbReference type="Proteomes" id="UP001408789"/>
    </source>
</evidence>
<name>A0AAP0CSQ8_9ASTR</name>
<dbReference type="GO" id="GO:0006814">
    <property type="term" value="P:sodium ion transport"/>
    <property type="evidence" value="ECO:0007669"/>
    <property type="project" value="UniProtKB-KW"/>
</dbReference>
<dbReference type="AlphaFoldDB" id="A0AAP0CSQ8"/>
<feature type="transmembrane region" description="Helical" evidence="12">
    <location>
        <begin position="494"/>
        <end position="521"/>
    </location>
</feature>
<evidence type="ECO:0000256" key="8">
    <source>
        <dbReference type="ARBA" id="ARBA00023053"/>
    </source>
</evidence>
<feature type="transmembrane region" description="Helical" evidence="12">
    <location>
        <begin position="458"/>
        <end position="482"/>
    </location>
</feature>
<reference evidence="14 15" key="1">
    <citation type="submission" date="2024-04" db="EMBL/GenBank/DDBJ databases">
        <title>The reference genome of an endangered Asteraceae, Deinandra increscens subsp. villosa, native to the Central Coast of California.</title>
        <authorList>
            <person name="Guilliams M."/>
            <person name="Hasenstab-Lehman K."/>
            <person name="Meyer R."/>
            <person name="Mcevoy S."/>
        </authorList>
    </citation>
    <scope>NUCLEOTIDE SEQUENCE [LARGE SCALE GENOMIC DNA]</scope>
    <source>
        <tissue evidence="14">Leaf</tissue>
    </source>
</reference>
<evidence type="ECO:0000256" key="12">
    <source>
        <dbReference type="SAM" id="Phobius"/>
    </source>
</evidence>
<dbReference type="Pfam" id="PF01699">
    <property type="entry name" value="Na_Ca_ex"/>
    <property type="match status" value="2"/>
</dbReference>
<sequence length="552" mass="60348">MAAFSSTTTSTITVLLLLLTTLTFFFVLRSPNSHSFTSAPIHRRSLLNTTTCSHILQISPNHRCSFSAVHCSAHSNGLLNYFSFHFCHFNQNQFLSIPFLSLTVVLQFYILVKTAQDRFSVVVTKLSNHLNLSPSMGAVTLLALGNGAPDVFASVAAVGGGNARTGFGAILSAGTFVSALVVGFVAIHAAPFAVSPAPFIRDVLFYLTAALFLFYVYLSAEIFLWQAVGFVAFYLFFVAFVFWMDLGMDNGAKLKRGGSEVVEDHQVVEIEIGSESGSSFKDFSKKQTGFGIRHAFDKISKTWEVPISIMLKLTIPQSSPSEWNRFYRSANIALCPILLMYSCKSFVPLNHPIVFLLPNVHFSLWLVVLFASSSFALVHFVLEKKPPKTEQTPIILIGFIMSVFWISTMAGELLNCLAALGSLLEVPSSLLGLTVLAWGNSVGDLVADVAVAKAGQPAMAMAGCFAGPMFNMLFGLGTALVIQTANVYPEAYELQFHVSIVVAFVFLILSLMGSLLVVTWCRFRVPRFWGFCLVGLYAVFIALSLVIAKLQF</sequence>
<feature type="transmembrane region" description="Helical" evidence="12">
    <location>
        <begin position="394"/>
        <end position="424"/>
    </location>
</feature>
<evidence type="ECO:0000256" key="1">
    <source>
        <dbReference type="ARBA" id="ARBA00004141"/>
    </source>
</evidence>
<comment type="subcellular location">
    <subcellularLocation>
        <location evidence="1">Membrane</location>
        <topology evidence="1">Multi-pass membrane protein</topology>
    </subcellularLocation>
</comment>
<dbReference type="EMBL" id="JBCNJP010000019">
    <property type="protein sequence ID" value="KAK9062290.1"/>
    <property type="molecule type" value="Genomic_DNA"/>
</dbReference>
<keyword evidence="15" id="KW-1185">Reference proteome</keyword>
<feature type="domain" description="Sodium/calcium exchanger membrane region" evidence="13">
    <location>
        <begin position="396"/>
        <end position="545"/>
    </location>
</feature>
<feature type="transmembrane region" description="Helical" evidence="12">
    <location>
        <begin position="12"/>
        <end position="28"/>
    </location>
</feature>
<evidence type="ECO:0000256" key="10">
    <source>
        <dbReference type="ARBA" id="ARBA00023201"/>
    </source>
</evidence>
<dbReference type="PANTHER" id="PTHR12266:SF33">
    <property type="entry name" value="CATION_CALCIUM EXCHANGER 5"/>
    <property type="match status" value="1"/>
</dbReference>
<comment type="caution">
    <text evidence="14">The sequence shown here is derived from an EMBL/GenBank/DDBJ whole genome shotgun (WGS) entry which is preliminary data.</text>
</comment>
<gene>
    <name evidence="14" type="ORF">SSX86_019476</name>
</gene>
<keyword evidence="4" id="KW-0633">Potassium transport</keyword>
<organism evidence="14 15">
    <name type="scientific">Deinandra increscens subsp. villosa</name>
    <dbReference type="NCBI Taxonomy" id="3103831"/>
    <lineage>
        <taxon>Eukaryota</taxon>
        <taxon>Viridiplantae</taxon>
        <taxon>Streptophyta</taxon>
        <taxon>Embryophyta</taxon>
        <taxon>Tracheophyta</taxon>
        <taxon>Spermatophyta</taxon>
        <taxon>Magnoliopsida</taxon>
        <taxon>eudicotyledons</taxon>
        <taxon>Gunneridae</taxon>
        <taxon>Pentapetalae</taxon>
        <taxon>asterids</taxon>
        <taxon>campanulids</taxon>
        <taxon>Asterales</taxon>
        <taxon>Asteraceae</taxon>
        <taxon>Asteroideae</taxon>
        <taxon>Heliantheae alliance</taxon>
        <taxon>Madieae</taxon>
        <taxon>Madiinae</taxon>
        <taxon>Deinandra</taxon>
    </lineage>
</organism>
<dbReference type="GO" id="GO:0006813">
    <property type="term" value="P:potassium ion transport"/>
    <property type="evidence" value="ECO:0007669"/>
    <property type="project" value="UniProtKB-KW"/>
</dbReference>
<evidence type="ECO:0000259" key="13">
    <source>
        <dbReference type="Pfam" id="PF01699"/>
    </source>
</evidence>
<feature type="transmembrane region" description="Helical" evidence="12">
    <location>
        <begin position="199"/>
        <end position="218"/>
    </location>
</feature>
<proteinExistence type="inferred from homology"/>
<keyword evidence="6" id="KW-0630">Potassium</keyword>
<dbReference type="Proteomes" id="UP001408789">
    <property type="component" value="Unassembled WGS sequence"/>
</dbReference>
<feature type="transmembrane region" description="Helical" evidence="12">
    <location>
        <begin position="224"/>
        <end position="246"/>
    </location>
</feature>
<keyword evidence="5 12" id="KW-0812">Transmembrane</keyword>
<evidence type="ECO:0000256" key="6">
    <source>
        <dbReference type="ARBA" id="ARBA00022958"/>
    </source>
</evidence>
<evidence type="ECO:0000256" key="3">
    <source>
        <dbReference type="ARBA" id="ARBA00022449"/>
    </source>
</evidence>
<dbReference type="InterPro" id="IPR051359">
    <property type="entry name" value="CaCA_antiporter"/>
</dbReference>
<protein>
    <recommendedName>
        <fullName evidence="13">Sodium/calcium exchanger membrane region domain-containing protein</fullName>
    </recommendedName>
</protein>
<evidence type="ECO:0000256" key="9">
    <source>
        <dbReference type="ARBA" id="ARBA00023136"/>
    </source>
</evidence>
<dbReference type="InterPro" id="IPR004837">
    <property type="entry name" value="NaCa_Exmemb"/>
</dbReference>